<feature type="transmembrane region" description="Helical" evidence="7">
    <location>
        <begin position="36"/>
        <end position="62"/>
    </location>
</feature>
<dbReference type="PANTHER" id="PTHR43124">
    <property type="entry name" value="PURINE EFFLUX PUMP PBUE"/>
    <property type="match status" value="1"/>
</dbReference>
<dbReference type="Pfam" id="PF07690">
    <property type="entry name" value="MFS_1"/>
    <property type="match status" value="1"/>
</dbReference>
<dbReference type="GO" id="GO:0022857">
    <property type="term" value="F:transmembrane transporter activity"/>
    <property type="evidence" value="ECO:0007669"/>
    <property type="project" value="InterPro"/>
</dbReference>
<feature type="transmembrane region" description="Helical" evidence="7">
    <location>
        <begin position="103"/>
        <end position="124"/>
    </location>
</feature>
<evidence type="ECO:0000256" key="3">
    <source>
        <dbReference type="ARBA" id="ARBA00022475"/>
    </source>
</evidence>
<dbReference type="GO" id="GO:0005886">
    <property type="term" value="C:plasma membrane"/>
    <property type="evidence" value="ECO:0007669"/>
    <property type="project" value="UniProtKB-SubCell"/>
</dbReference>
<evidence type="ECO:0000313" key="10">
    <source>
        <dbReference type="Proteomes" id="UP000051166"/>
    </source>
</evidence>
<name>A0A0R1V3P5_9LACO</name>
<keyword evidence="2" id="KW-0813">Transport</keyword>
<feature type="transmembrane region" description="Helical" evidence="7">
    <location>
        <begin position="7"/>
        <end position="30"/>
    </location>
</feature>
<dbReference type="InterPro" id="IPR050189">
    <property type="entry name" value="MFS_Efflux_Transporters"/>
</dbReference>
<evidence type="ECO:0000313" key="9">
    <source>
        <dbReference type="EMBL" id="KRL97413.1"/>
    </source>
</evidence>
<keyword evidence="4 7" id="KW-0812">Transmembrane</keyword>
<feature type="transmembrane region" description="Helical" evidence="7">
    <location>
        <begin position="131"/>
        <end position="155"/>
    </location>
</feature>
<comment type="subcellular location">
    <subcellularLocation>
        <location evidence="1">Cell membrane</location>
        <topology evidence="1">Multi-pass membrane protein</topology>
    </subcellularLocation>
</comment>
<evidence type="ECO:0000256" key="7">
    <source>
        <dbReference type="SAM" id="Phobius"/>
    </source>
</evidence>
<dbReference type="InterPro" id="IPR020846">
    <property type="entry name" value="MFS_dom"/>
</dbReference>
<evidence type="ECO:0000256" key="6">
    <source>
        <dbReference type="ARBA" id="ARBA00023136"/>
    </source>
</evidence>
<sequence length="270" mass="29236">MQKQSTSYPIIFFLVMFVVGTDTFLISPLLPTLIKFYGISTATSGLLVSAYALGYTLSALVAGPISDSHDRRKILLTGLLCFAGATFFCGLANTFWIMMLARLLAGISAAFIGPQVWGSIRLIVPQEKIVAAMGLAAAGLAVSQIIGIPLGSYLAIVSWRFPFFFIAFLALLLLGLCHVSLPSLNQANATPQLKFTAVYQELWYNQQARLSLLAYFIFQLGNFCSLSFIGTWFNKSFQLSVGQIGTAMILIGCGNLIGTLLNSKLVVFGE</sequence>
<feature type="transmembrane region" description="Helical" evidence="7">
    <location>
        <begin position="74"/>
        <end position="97"/>
    </location>
</feature>
<evidence type="ECO:0000256" key="1">
    <source>
        <dbReference type="ARBA" id="ARBA00004651"/>
    </source>
</evidence>
<keyword evidence="5 7" id="KW-1133">Transmembrane helix</keyword>
<feature type="transmembrane region" description="Helical" evidence="7">
    <location>
        <begin position="212"/>
        <end position="233"/>
    </location>
</feature>
<dbReference type="Proteomes" id="UP000051166">
    <property type="component" value="Unassembled WGS sequence"/>
</dbReference>
<evidence type="ECO:0000256" key="5">
    <source>
        <dbReference type="ARBA" id="ARBA00022989"/>
    </source>
</evidence>
<dbReference type="SUPFAM" id="SSF103473">
    <property type="entry name" value="MFS general substrate transporter"/>
    <property type="match status" value="1"/>
</dbReference>
<gene>
    <name evidence="9" type="ORF">FD50_GL001393</name>
</gene>
<dbReference type="Gene3D" id="1.20.1250.20">
    <property type="entry name" value="MFS general substrate transporter like domains"/>
    <property type="match status" value="1"/>
</dbReference>
<dbReference type="PROSITE" id="PS50850">
    <property type="entry name" value="MFS"/>
    <property type="match status" value="1"/>
</dbReference>
<dbReference type="STRING" id="1423801.FD50_GL001393"/>
<dbReference type="InterPro" id="IPR011701">
    <property type="entry name" value="MFS"/>
</dbReference>
<dbReference type="PANTHER" id="PTHR43124:SF3">
    <property type="entry name" value="CHLORAMPHENICOL EFFLUX PUMP RV0191"/>
    <property type="match status" value="1"/>
</dbReference>
<reference evidence="9 10" key="1">
    <citation type="journal article" date="2015" name="Genome Announc.">
        <title>Expanding the biotechnology potential of lactobacilli through comparative genomics of 213 strains and associated genera.</title>
        <authorList>
            <person name="Sun Z."/>
            <person name="Harris H.M."/>
            <person name="McCann A."/>
            <person name="Guo C."/>
            <person name="Argimon S."/>
            <person name="Zhang W."/>
            <person name="Yang X."/>
            <person name="Jeffery I.B."/>
            <person name="Cooney J.C."/>
            <person name="Kagawa T.F."/>
            <person name="Liu W."/>
            <person name="Song Y."/>
            <person name="Salvetti E."/>
            <person name="Wrobel A."/>
            <person name="Rasinkangas P."/>
            <person name="Parkhill J."/>
            <person name="Rea M.C."/>
            <person name="O'Sullivan O."/>
            <person name="Ritari J."/>
            <person name="Douillard F.P."/>
            <person name="Paul Ross R."/>
            <person name="Yang R."/>
            <person name="Briner A.E."/>
            <person name="Felis G.E."/>
            <person name="de Vos W.M."/>
            <person name="Barrangou R."/>
            <person name="Klaenhammer T.R."/>
            <person name="Caufield P.W."/>
            <person name="Cui Y."/>
            <person name="Zhang H."/>
            <person name="O'Toole P.W."/>
        </authorList>
    </citation>
    <scope>NUCLEOTIDE SEQUENCE [LARGE SCALE GENOMIC DNA]</scope>
    <source>
        <strain evidence="9 10">DSM 16230</strain>
    </source>
</reference>
<evidence type="ECO:0000259" key="8">
    <source>
        <dbReference type="PROSITE" id="PS50850"/>
    </source>
</evidence>
<protein>
    <submittedName>
        <fullName evidence="9">Permease of the major facilitator superfamily protein</fullName>
    </submittedName>
</protein>
<feature type="domain" description="Major facilitator superfamily (MFS) profile" evidence="8">
    <location>
        <begin position="8"/>
        <end position="270"/>
    </location>
</feature>
<proteinExistence type="predicted"/>
<keyword evidence="10" id="KW-1185">Reference proteome</keyword>
<comment type="caution">
    <text evidence="9">The sequence shown here is derived from an EMBL/GenBank/DDBJ whole genome shotgun (WGS) entry which is preliminary data.</text>
</comment>
<keyword evidence="6 7" id="KW-0472">Membrane</keyword>
<feature type="transmembrane region" description="Helical" evidence="7">
    <location>
        <begin position="161"/>
        <end position="181"/>
    </location>
</feature>
<feature type="transmembrane region" description="Helical" evidence="7">
    <location>
        <begin position="239"/>
        <end position="261"/>
    </location>
</feature>
<dbReference type="AlphaFoldDB" id="A0A0R1V3P5"/>
<evidence type="ECO:0000256" key="2">
    <source>
        <dbReference type="ARBA" id="ARBA00022448"/>
    </source>
</evidence>
<keyword evidence="3" id="KW-1003">Cell membrane</keyword>
<organism evidence="9 10">
    <name type="scientific">Liquorilactobacillus satsumensis DSM 16230 = JCM 12392</name>
    <dbReference type="NCBI Taxonomy" id="1423801"/>
    <lineage>
        <taxon>Bacteria</taxon>
        <taxon>Bacillati</taxon>
        <taxon>Bacillota</taxon>
        <taxon>Bacilli</taxon>
        <taxon>Lactobacillales</taxon>
        <taxon>Lactobacillaceae</taxon>
        <taxon>Liquorilactobacillus</taxon>
    </lineage>
</organism>
<dbReference type="PATRIC" id="fig|1423801.4.peg.1426"/>
<dbReference type="InterPro" id="IPR036259">
    <property type="entry name" value="MFS_trans_sf"/>
</dbReference>
<dbReference type="EMBL" id="AZFQ01000052">
    <property type="protein sequence ID" value="KRL97413.1"/>
    <property type="molecule type" value="Genomic_DNA"/>
</dbReference>
<evidence type="ECO:0000256" key="4">
    <source>
        <dbReference type="ARBA" id="ARBA00022692"/>
    </source>
</evidence>
<accession>A0A0R1V3P5</accession>